<dbReference type="OrthoDB" id="205623at2759"/>
<keyword evidence="2 3" id="KW-0808">Transferase</keyword>
<dbReference type="Pfam" id="PF00685">
    <property type="entry name" value="Sulfotransfer_1"/>
    <property type="match status" value="1"/>
</dbReference>
<evidence type="ECO:0000256" key="2">
    <source>
        <dbReference type="ARBA" id="ARBA00022679"/>
    </source>
</evidence>
<gene>
    <name evidence="5" type="ORF">IFM89_011454</name>
</gene>
<evidence type="ECO:0000259" key="4">
    <source>
        <dbReference type="Pfam" id="PF00685"/>
    </source>
</evidence>
<reference evidence="5 6" key="1">
    <citation type="submission" date="2020-10" db="EMBL/GenBank/DDBJ databases">
        <title>The Coptis chinensis genome and diversification of protoberbering-type alkaloids.</title>
        <authorList>
            <person name="Wang B."/>
            <person name="Shu S."/>
            <person name="Song C."/>
            <person name="Liu Y."/>
        </authorList>
    </citation>
    <scope>NUCLEOTIDE SEQUENCE [LARGE SCALE GENOMIC DNA]</scope>
    <source>
        <strain evidence="5">HL-2020</strain>
        <tissue evidence="5">Leaf</tissue>
    </source>
</reference>
<evidence type="ECO:0000256" key="1">
    <source>
        <dbReference type="ARBA" id="ARBA00005771"/>
    </source>
</evidence>
<dbReference type="Proteomes" id="UP000631114">
    <property type="component" value="Unassembled WGS sequence"/>
</dbReference>
<dbReference type="EMBL" id="JADFTS010000001">
    <property type="protein sequence ID" value="KAF9624446.1"/>
    <property type="molecule type" value="Genomic_DNA"/>
</dbReference>
<protein>
    <recommendedName>
        <fullName evidence="3">Sulfotransferase</fullName>
        <ecNumber evidence="3">2.8.2.-</ecNumber>
    </recommendedName>
</protein>
<evidence type="ECO:0000313" key="6">
    <source>
        <dbReference type="Proteomes" id="UP000631114"/>
    </source>
</evidence>
<proteinExistence type="inferred from homology"/>
<comment type="similarity">
    <text evidence="1 3">Belongs to the sulfotransferase 1 family.</text>
</comment>
<dbReference type="SUPFAM" id="SSF52540">
    <property type="entry name" value="P-loop containing nucleoside triphosphate hydrolases"/>
    <property type="match status" value="1"/>
</dbReference>
<dbReference type="EC" id="2.8.2.-" evidence="3"/>
<organism evidence="5 6">
    <name type="scientific">Coptis chinensis</name>
    <dbReference type="NCBI Taxonomy" id="261450"/>
    <lineage>
        <taxon>Eukaryota</taxon>
        <taxon>Viridiplantae</taxon>
        <taxon>Streptophyta</taxon>
        <taxon>Embryophyta</taxon>
        <taxon>Tracheophyta</taxon>
        <taxon>Spermatophyta</taxon>
        <taxon>Magnoliopsida</taxon>
        <taxon>Ranunculales</taxon>
        <taxon>Ranunculaceae</taxon>
        <taxon>Coptidoideae</taxon>
        <taxon>Coptis</taxon>
    </lineage>
</organism>
<dbReference type="InterPro" id="IPR027417">
    <property type="entry name" value="P-loop_NTPase"/>
</dbReference>
<name>A0A835MI01_9MAGN</name>
<evidence type="ECO:0000313" key="5">
    <source>
        <dbReference type="EMBL" id="KAF9624446.1"/>
    </source>
</evidence>
<dbReference type="AlphaFoldDB" id="A0A835MI01"/>
<accession>A0A835MI01</accession>
<dbReference type="GO" id="GO:0008146">
    <property type="term" value="F:sulfotransferase activity"/>
    <property type="evidence" value="ECO:0007669"/>
    <property type="project" value="InterPro"/>
</dbReference>
<evidence type="ECO:0000256" key="3">
    <source>
        <dbReference type="RuleBase" id="RU361155"/>
    </source>
</evidence>
<dbReference type="InterPro" id="IPR000863">
    <property type="entry name" value="Sulfotransferase_dom"/>
</dbReference>
<dbReference type="Gene3D" id="3.40.50.300">
    <property type="entry name" value="P-loop containing nucleotide triphosphate hydrolases"/>
    <property type="match status" value="1"/>
</dbReference>
<dbReference type="PANTHER" id="PTHR11783">
    <property type="entry name" value="SULFOTRANSFERASE SULT"/>
    <property type="match status" value="1"/>
</dbReference>
<comment type="caution">
    <text evidence="5">The sequence shown here is derived from an EMBL/GenBank/DDBJ whole genome shotgun (WGS) entry which is preliminary data.</text>
</comment>
<keyword evidence="6" id="KW-1185">Reference proteome</keyword>
<feature type="domain" description="Sulfotransferase" evidence="4">
    <location>
        <begin position="77"/>
        <end position="336"/>
    </location>
</feature>
<sequence>MATSPISLASVHVPLSRYLHEDQEELITPECKDLMSSLSRGKGWVLIHLYQYQGFWHTTRQLQGVLACQKMFQAQATDLILVSTPKSGTTWLKAMAFAIVNRNRYFCYDDHHPLLTNNPHELVPFLELKLYVDNNVPDFTNFVHPRLFSTHIPHISLPESIKDLKCKIVYLCRNPKDTLVSLWHFTNKLRPKTLEPLQIEEAFERFCGGVSLYGPFWDHVLGYWKESLQRPQSILFLKYEDIRDAPKVHLRKLAEFLGYPFSLEEEKEGVVEELLKLCSFDNLSNLEVNKVGKLSSGEECSSFFRKGEVGDWTHYLTSEMIEQLDMITTKMFKGSGLEF</sequence>